<dbReference type="Pfam" id="PF00171">
    <property type="entry name" value="Aldedh"/>
    <property type="match status" value="1"/>
</dbReference>
<dbReference type="Gene3D" id="3.40.50.170">
    <property type="entry name" value="Formyl transferase, N-terminal domain"/>
    <property type="match status" value="1"/>
</dbReference>
<organism evidence="8 9">
    <name type="scientific">Mizuhopecten yessoensis</name>
    <name type="common">Japanese scallop</name>
    <name type="synonym">Patinopecten yessoensis</name>
    <dbReference type="NCBI Taxonomy" id="6573"/>
    <lineage>
        <taxon>Eukaryota</taxon>
        <taxon>Metazoa</taxon>
        <taxon>Spiralia</taxon>
        <taxon>Lophotrochozoa</taxon>
        <taxon>Mollusca</taxon>
        <taxon>Bivalvia</taxon>
        <taxon>Autobranchia</taxon>
        <taxon>Pteriomorphia</taxon>
        <taxon>Pectinida</taxon>
        <taxon>Pectinoidea</taxon>
        <taxon>Pectinidae</taxon>
        <taxon>Mizuhopecten</taxon>
    </lineage>
</organism>
<accession>A0A210R6J6</accession>
<dbReference type="AlphaFoldDB" id="A0A210R6J6"/>
<name>A0A210R6J6_MIZYE</name>
<reference evidence="8 9" key="1">
    <citation type="journal article" date="2017" name="Nat. Ecol. Evol.">
        <title>Scallop genome provides insights into evolution of bilaterian karyotype and development.</title>
        <authorList>
            <person name="Wang S."/>
            <person name="Zhang J."/>
            <person name="Jiao W."/>
            <person name="Li J."/>
            <person name="Xun X."/>
            <person name="Sun Y."/>
            <person name="Guo X."/>
            <person name="Huan P."/>
            <person name="Dong B."/>
            <person name="Zhang L."/>
            <person name="Hu X."/>
            <person name="Sun X."/>
            <person name="Wang J."/>
            <person name="Zhao C."/>
            <person name="Wang Y."/>
            <person name="Wang D."/>
            <person name="Huang X."/>
            <person name="Wang R."/>
            <person name="Lv J."/>
            <person name="Li Y."/>
            <person name="Zhang Z."/>
            <person name="Liu B."/>
            <person name="Lu W."/>
            <person name="Hui Y."/>
            <person name="Liang J."/>
            <person name="Zhou Z."/>
            <person name="Hou R."/>
            <person name="Li X."/>
            <person name="Liu Y."/>
            <person name="Li H."/>
            <person name="Ning X."/>
            <person name="Lin Y."/>
            <person name="Zhao L."/>
            <person name="Xing Q."/>
            <person name="Dou J."/>
            <person name="Li Y."/>
            <person name="Mao J."/>
            <person name="Guo H."/>
            <person name="Dou H."/>
            <person name="Li T."/>
            <person name="Mu C."/>
            <person name="Jiang W."/>
            <person name="Fu Q."/>
            <person name="Fu X."/>
            <person name="Miao Y."/>
            <person name="Liu J."/>
            <person name="Yu Q."/>
            <person name="Li R."/>
            <person name="Liao H."/>
            <person name="Li X."/>
            <person name="Kong Y."/>
            <person name="Jiang Z."/>
            <person name="Chourrout D."/>
            <person name="Li R."/>
            <person name="Bao Z."/>
        </authorList>
    </citation>
    <scope>NUCLEOTIDE SEQUENCE [LARGE SCALE GENOMIC DNA]</scope>
    <source>
        <strain evidence="8 9">PY_sf001</strain>
    </source>
</reference>
<dbReference type="GO" id="GO:0016155">
    <property type="term" value="F:formyltetrahydrofolate dehydrogenase activity"/>
    <property type="evidence" value="ECO:0007669"/>
    <property type="project" value="UniProtKB-EC"/>
</dbReference>
<dbReference type="InterPro" id="IPR016162">
    <property type="entry name" value="Ald_DH_N"/>
</dbReference>
<dbReference type="SUPFAM" id="SSF53328">
    <property type="entry name" value="Formyltransferase"/>
    <property type="match status" value="1"/>
</dbReference>
<dbReference type="GO" id="GO:0016620">
    <property type="term" value="F:oxidoreductase activity, acting on the aldehyde or oxo group of donors, NAD or NADP as acceptor"/>
    <property type="evidence" value="ECO:0007669"/>
    <property type="project" value="InterPro"/>
</dbReference>
<dbReference type="InterPro" id="IPR005793">
    <property type="entry name" value="Formyl_trans_C"/>
</dbReference>
<dbReference type="OrthoDB" id="310895at2759"/>
<dbReference type="SUPFAM" id="SSF50486">
    <property type="entry name" value="FMT C-terminal domain-like"/>
    <property type="match status" value="1"/>
</dbReference>
<dbReference type="PROSITE" id="PS00070">
    <property type="entry name" value="ALDEHYDE_DEHYDR_CYS"/>
    <property type="match status" value="1"/>
</dbReference>
<evidence type="ECO:0000256" key="1">
    <source>
        <dbReference type="ARBA" id="ARBA00007995"/>
    </source>
</evidence>
<dbReference type="CDD" id="cd08703">
    <property type="entry name" value="FDH_Hydrolase_C"/>
    <property type="match status" value="1"/>
</dbReference>
<dbReference type="Proteomes" id="UP000242188">
    <property type="component" value="Unassembled WGS sequence"/>
</dbReference>
<comment type="caution">
    <text evidence="8">The sequence shown here is derived from an EMBL/GenBank/DDBJ whole genome shotgun (WGS) entry which is preliminary data.</text>
</comment>
<dbReference type="InterPro" id="IPR036477">
    <property type="entry name" value="Formyl_transf_N_sf"/>
</dbReference>
<sequence length="782" mass="85910">MRIAVIGQSLFGADVYRLLQKDGHNIVGVFTVPDVNGKPDPLAAAASNDGIPVFKYKRWQLKKQVIPEVLEEYKSVGAELNVLPFCSQFIPMDVITFPRKQSIIYHPSILPRHRGASAINWTLMQGDASAGFSVFWADDGLDTGPILLQRKTFVDPNDTVDTIYNRFLFPEGVRAMGDAVRMITQGTAPSIVQSEEGATYDAMLNKRSLVEINMDQSAMAIHNFIRGCDKVPGAWTTVDGQKVTLFGSRLWNRMEPYGTKVNVKGSTQQGVVHKNGLALYGNDGKMVNVTQIQYENGKMIQANKFGKEDLSQAKLELSAEEEKMLTSLKSVWNGILNVDIDETTDFFKCGAGSMDVVRLVEEVKEKCNGTTLQTEDVYMNTTFEDFSSCVIRRSRGIEDKEPFVFDAVKMNVNNMDISFAHQLFIDNEFIDSSDGKTFKTVNPNDESVICEIAKGTPTDVNRAVEAAKAAFYEGEWGRMNARDKGALMFKLADLMEQHQEELATIESMDSGAVYTLALKTHVGMSIATFRYFAGWCDKIHGLTIPINNARPSKNLTYTKREPIGVCAIVVPWNYPLMMLAWKMAACLAAGNTVVLKPAQVTPLTALKFAELVVEAGFPPGVINILPGPGSSIGQAMSEHPDIRKLGFTGSTPIGKTIMTSISCLSECSAPLAQSECGLKNVTGCGCGAVFFNKGENCIAAGRLFVEESIHDEFVQRVLAEIKKMKIGNPLDRSVDHGPQNHRAHMEKLLEYCETGVKQGATLVTGGKQCDMPGNTVSLLYLL</sequence>
<dbReference type="FunFam" id="3.40.50.170:FF:000002">
    <property type="entry name" value="10-formyltetrahydrofolate dehydrogenase"/>
    <property type="match status" value="1"/>
</dbReference>
<evidence type="ECO:0000256" key="4">
    <source>
        <dbReference type="ARBA" id="ARBA00022563"/>
    </source>
</evidence>
<dbReference type="FunFam" id="3.10.25.10:FF:000002">
    <property type="entry name" value="10-formyltetrahydrofolate dehydrogenase"/>
    <property type="match status" value="1"/>
</dbReference>
<dbReference type="SUPFAM" id="SSF53720">
    <property type="entry name" value="ALDH-like"/>
    <property type="match status" value="1"/>
</dbReference>
<dbReference type="PANTHER" id="PTHR11699">
    <property type="entry name" value="ALDEHYDE DEHYDROGENASE-RELATED"/>
    <property type="match status" value="1"/>
</dbReference>
<dbReference type="InterPro" id="IPR011034">
    <property type="entry name" value="Formyl_transferase-like_C_sf"/>
</dbReference>
<dbReference type="Gene3D" id="3.40.605.10">
    <property type="entry name" value="Aldehyde Dehydrogenase, Chain A, domain 1"/>
    <property type="match status" value="1"/>
</dbReference>
<dbReference type="InterPro" id="IPR016161">
    <property type="entry name" value="Ald_DH/histidinol_DH"/>
</dbReference>
<evidence type="ECO:0000259" key="7">
    <source>
        <dbReference type="PROSITE" id="PS50075"/>
    </source>
</evidence>
<dbReference type="SUPFAM" id="SSF47336">
    <property type="entry name" value="ACP-like"/>
    <property type="match status" value="1"/>
</dbReference>
<evidence type="ECO:0000256" key="2">
    <source>
        <dbReference type="ARBA" id="ARBA00010978"/>
    </source>
</evidence>
<dbReference type="InterPro" id="IPR009081">
    <property type="entry name" value="PP-bd_ACP"/>
</dbReference>
<dbReference type="STRING" id="6573.A0A210R6J6"/>
<comment type="similarity">
    <text evidence="2">In the N-terminal section; belongs to the GART family.</text>
</comment>
<dbReference type="EC" id="1.5.1.6" evidence="3"/>
<evidence type="ECO:0000256" key="5">
    <source>
        <dbReference type="ARBA" id="ARBA00023002"/>
    </source>
</evidence>
<dbReference type="Pfam" id="PF00551">
    <property type="entry name" value="Formyl_trans_N"/>
    <property type="match status" value="1"/>
</dbReference>
<protein>
    <recommendedName>
        <fullName evidence="3">formyltetrahydrofolate dehydrogenase</fullName>
        <ecNumber evidence="3">1.5.1.6</ecNumber>
    </recommendedName>
</protein>
<dbReference type="Gene3D" id="1.10.1200.10">
    <property type="entry name" value="ACP-like"/>
    <property type="match status" value="1"/>
</dbReference>
<dbReference type="InterPro" id="IPR001555">
    <property type="entry name" value="GART_AS"/>
</dbReference>
<keyword evidence="9" id="KW-1185">Reference proteome</keyword>
<dbReference type="EMBL" id="NEDP02000111">
    <property type="protein sequence ID" value="OWF56677.1"/>
    <property type="molecule type" value="Genomic_DNA"/>
</dbReference>
<dbReference type="InterPro" id="IPR016163">
    <property type="entry name" value="Ald_DH_C"/>
</dbReference>
<dbReference type="CDD" id="cd08647">
    <property type="entry name" value="FMT_core_FDH_N"/>
    <property type="match status" value="1"/>
</dbReference>
<dbReference type="InterPro" id="IPR015590">
    <property type="entry name" value="Aldehyde_DH_dom"/>
</dbReference>
<dbReference type="PROSITE" id="PS00373">
    <property type="entry name" value="GART"/>
    <property type="match status" value="1"/>
</dbReference>
<keyword evidence="4" id="KW-0554">One-carbon metabolism</keyword>
<feature type="domain" description="Carrier" evidence="7">
    <location>
        <begin position="319"/>
        <end position="394"/>
    </location>
</feature>
<dbReference type="InterPro" id="IPR037022">
    <property type="entry name" value="Formyl_trans_C_sf"/>
</dbReference>
<proteinExistence type="inferred from homology"/>
<dbReference type="Pfam" id="PF02911">
    <property type="entry name" value="Formyl_trans_C"/>
    <property type="match status" value="1"/>
</dbReference>
<dbReference type="Pfam" id="PF00550">
    <property type="entry name" value="PP-binding"/>
    <property type="match status" value="1"/>
</dbReference>
<dbReference type="PROSITE" id="PS50075">
    <property type="entry name" value="CARRIER"/>
    <property type="match status" value="1"/>
</dbReference>
<dbReference type="FunFam" id="3.40.605.10:FF:000050">
    <property type="entry name" value="Aldehyde dehydrogenase, mitochondrial"/>
    <property type="match status" value="1"/>
</dbReference>
<dbReference type="InterPro" id="IPR002376">
    <property type="entry name" value="Formyl_transf_N"/>
</dbReference>
<dbReference type="Gene3D" id="3.10.25.10">
    <property type="entry name" value="Formyl transferase, C-terminal domain"/>
    <property type="match status" value="1"/>
</dbReference>
<dbReference type="InterPro" id="IPR036736">
    <property type="entry name" value="ACP-like_sf"/>
</dbReference>
<comment type="catalytic activity">
    <reaction evidence="6">
        <text>(6R)-10-formyltetrahydrofolate + NADP(+) + H2O = (6S)-5,6,7,8-tetrahydrofolate + CO2 + NADPH + H(+)</text>
        <dbReference type="Rhea" id="RHEA:10180"/>
        <dbReference type="ChEBI" id="CHEBI:15377"/>
        <dbReference type="ChEBI" id="CHEBI:15378"/>
        <dbReference type="ChEBI" id="CHEBI:16526"/>
        <dbReference type="ChEBI" id="CHEBI:57453"/>
        <dbReference type="ChEBI" id="CHEBI:57783"/>
        <dbReference type="ChEBI" id="CHEBI:58349"/>
        <dbReference type="ChEBI" id="CHEBI:195366"/>
        <dbReference type="EC" id="1.5.1.6"/>
    </reaction>
    <physiologicalReaction direction="left-to-right" evidence="6">
        <dbReference type="Rhea" id="RHEA:10181"/>
    </physiologicalReaction>
</comment>
<dbReference type="GO" id="GO:0006730">
    <property type="term" value="P:one-carbon metabolic process"/>
    <property type="evidence" value="ECO:0007669"/>
    <property type="project" value="UniProtKB-KW"/>
</dbReference>
<evidence type="ECO:0000313" key="9">
    <source>
        <dbReference type="Proteomes" id="UP000242188"/>
    </source>
</evidence>
<dbReference type="GO" id="GO:0009258">
    <property type="term" value="P:10-formyltetrahydrofolate catabolic process"/>
    <property type="evidence" value="ECO:0007669"/>
    <property type="project" value="UniProtKB-ARBA"/>
</dbReference>
<evidence type="ECO:0000256" key="6">
    <source>
        <dbReference type="ARBA" id="ARBA00048239"/>
    </source>
</evidence>
<dbReference type="FunFam" id="1.10.1200.10:FF:000002">
    <property type="entry name" value="10-formyltetrahydrofolate dehydrogenase"/>
    <property type="match status" value="1"/>
</dbReference>
<dbReference type="Gene3D" id="3.40.309.10">
    <property type="entry name" value="Aldehyde Dehydrogenase, Chain A, domain 2"/>
    <property type="match status" value="1"/>
</dbReference>
<evidence type="ECO:0000313" key="8">
    <source>
        <dbReference type="EMBL" id="OWF56677.1"/>
    </source>
</evidence>
<evidence type="ECO:0000256" key="3">
    <source>
        <dbReference type="ARBA" id="ARBA00012858"/>
    </source>
</evidence>
<comment type="similarity">
    <text evidence="1">In the C-terminal section; belongs to the aldehyde dehydrogenase family. ALDH1L subfamily.</text>
</comment>
<dbReference type="InterPro" id="IPR016160">
    <property type="entry name" value="Ald_DH_CS_CYS"/>
</dbReference>
<keyword evidence="5" id="KW-0560">Oxidoreductase</keyword>
<gene>
    <name evidence="8" type="ORF">KP79_PYT11560</name>
</gene>